<evidence type="ECO:0000313" key="13">
    <source>
        <dbReference type="Proteomes" id="UP000323257"/>
    </source>
</evidence>
<dbReference type="Gene3D" id="2.170.190.11">
    <property type="entry name" value="Molybdopterin biosynthesis moea protein, domain 3"/>
    <property type="match status" value="1"/>
</dbReference>
<feature type="region of interest" description="Disordered" evidence="10">
    <location>
        <begin position="290"/>
        <end position="353"/>
    </location>
</feature>
<dbReference type="Pfam" id="PF03453">
    <property type="entry name" value="MoeA_N"/>
    <property type="match status" value="1"/>
</dbReference>
<keyword evidence="6 9" id="KW-0500">Molybdenum</keyword>
<dbReference type="SUPFAM" id="SSF63867">
    <property type="entry name" value="MoeA C-terminal domain-like"/>
    <property type="match status" value="1"/>
</dbReference>
<protein>
    <recommendedName>
        <fullName evidence="5 9">Molybdopterin molybdenumtransferase</fullName>
        <ecNumber evidence="4 9">2.10.1.1</ecNumber>
    </recommendedName>
</protein>
<dbReference type="Gene3D" id="2.40.340.10">
    <property type="entry name" value="MoeA, C-terminal, domain IV"/>
    <property type="match status" value="1"/>
</dbReference>
<gene>
    <name evidence="12" type="ORF">BCM02_10920</name>
</gene>
<accession>A0A5S5BZX1</accession>
<proteinExistence type="inferred from homology"/>
<organism evidence="12 13">
    <name type="scientific">Paenibacillus methanolicus</name>
    <dbReference type="NCBI Taxonomy" id="582686"/>
    <lineage>
        <taxon>Bacteria</taxon>
        <taxon>Bacillati</taxon>
        <taxon>Bacillota</taxon>
        <taxon>Bacilli</taxon>
        <taxon>Bacillales</taxon>
        <taxon>Paenibacillaceae</taxon>
        <taxon>Paenibacillus</taxon>
    </lineage>
</organism>
<dbReference type="AlphaFoldDB" id="A0A5S5BZX1"/>
<dbReference type="RefSeq" id="WP_148931383.1">
    <property type="nucleotide sequence ID" value="NZ_VNHS01000009.1"/>
</dbReference>
<dbReference type="InterPro" id="IPR001453">
    <property type="entry name" value="MoaB/Mog_dom"/>
</dbReference>
<dbReference type="SMART" id="SM00852">
    <property type="entry name" value="MoCF_biosynth"/>
    <property type="match status" value="1"/>
</dbReference>
<dbReference type="EMBL" id="VNHS01000009">
    <property type="protein sequence ID" value="TYP71742.1"/>
    <property type="molecule type" value="Genomic_DNA"/>
</dbReference>
<dbReference type="UniPathway" id="UPA00344"/>
<keyword evidence="9" id="KW-0808">Transferase</keyword>
<dbReference type="CDD" id="cd00887">
    <property type="entry name" value="MoeA"/>
    <property type="match status" value="1"/>
</dbReference>
<dbReference type="Pfam" id="PF03454">
    <property type="entry name" value="MoeA_C"/>
    <property type="match status" value="1"/>
</dbReference>
<comment type="cofactor">
    <cofactor evidence="9">
        <name>Mg(2+)</name>
        <dbReference type="ChEBI" id="CHEBI:18420"/>
    </cofactor>
</comment>
<evidence type="ECO:0000256" key="5">
    <source>
        <dbReference type="ARBA" id="ARBA00021108"/>
    </source>
</evidence>
<dbReference type="FunFam" id="2.170.190.11:FF:000001">
    <property type="entry name" value="Molybdopterin molybdenumtransferase"/>
    <property type="match status" value="1"/>
</dbReference>
<comment type="catalytic activity">
    <reaction evidence="8">
        <text>adenylyl-molybdopterin + molybdate = Mo-molybdopterin + AMP + H(+)</text>
        <dbReference type="Rhea" id="RHEA:35047"/>
        <dbReference type="ChEBI" id="CHEBI:15378"/>
        <dbReference type="ChEBI" id="CHEBI:36264"/>
        <dbReference type="ChEBI" id="CHEBI:62727"/>
        <dbReference type="ChEBI" id="CHEBI:71302"/>
        <dbReference type="ChEBI" id="CHEBI:456215"/>
        <dbReference type="EC" id="2.10.1.1"/>
    </reaction>
</comment>
<reference evidence="12 13" key="1">
    <citation type="submission" date="2019-07" db="EMBL/GenBank/DDBJ databases">
        <title>Genomic Encyclopedia of Type Strains, Phase III (KMG-III): the genomes of soil and plant-associated and newly described type strains.</title>
        <authorList>
            <person name="Whitman W."/>
        </authorList>
    </citation>
    <scope>NUCLEOTIDE SEQUENCE [LARGE SCALE GENOMIC DNA]</scope>
    <source>
        <strain evidence="12 13">BL24</strain>
    </source>
</reference>
<feature type="compositionally biased region" description="Basic and acidic residues" evidence="10">
    <location>
        <begin position="323"/>
        <end position="332"/>
    </location>
</feature>
<dbReference type="EC" id="2.10.1.1" evidence="4 9"/>
<dbReference type="GO" id="GO:0005829">
    <property type="term" value="C:cytosol"/>
    <property type="evidence" value="ECO:0007669"/>
    <property type="project" value="TreeGrafter"/>
</dbReference>
<dbReference type="PANTHER" id="PTHR10192:SF5">
    <property type="entry name" value="GEPHYRIN"/>
    <property type="match status" value="1"/>
</dbReference>
<feature type="domain" description="MoaB/Mog" evidence="11">
    <location>
        <begin position="196"/>
        <end position="403"/>
    </location>
</feature>
<dbReference type="Gene3D" id="3.40.980.10">
    <property type="entry name" value="MoaB/Mog-like domain"/>
    <property type="match status" value="2"/>
</dbReference>
<evidence type="ECO:0000256" key="4">
    <source>
        <dbReference type="ARBA" id="ARBA00013269"/>
    </source>
</evidence>
<dbReference type="OrthoDB" id="9804758at2"/>
<dbReference type="GO" id="GO:0061599">
    <property type="term" value="F:molybdopterin molybdotransferase activity"/>
    <property type="evidence" value="ECO:0007669"/>
    <property type="project" value="UniProtKB-UniRule"/>
</dbReference>
<keyword evidence="9" id="KW-0460">Magnesium</keyword>
<evidence type="ECO:0000256" key="7">
    <source>
        <dbReference type="ARBA" id="ARBA00023150"/>
    </source>
</evidence>
<dbReference type="Proteomes" id="UP000323257">
    <property type="component" value="Unassembled WGS sequence"/>
</dbReference>
<comment type="similarity">
    <text evidence="3 9">Belongs to the MoeA family.</text>
</comment>
<dbReference type="Pfam" id="PF00994">
    <property type="entry name" value="MoCF_biosynth"/>
    <property type="match status" value="1"/>
</dbReference>
<evidence type="ECO:0000256" key="10">
    <source>
        <dbReference type="SAM" id="MobiDB-lite"/>
    </source>
</evidence>
<evidence type="ECO:0000259" key="11">
    <source>
        <dbReference type="SMART" id="SM00852"/>
    </source>
</evidence>
<dbReference type="InterPro" id="IPR005110">
    <property type="entry name" value="MoeA_linker/N"/>
</dbReference>
<dbReference type="Gene3D" id="3.90.105.10">
    <property type="entry name" value="Molybdopterin biosynthesis moea protein, domain 2"/>
    <property type="match status" value="1"/>
</dbReference>
<dbReference type="GO" id="GO:0046872">
    <property type="term" value="F:metal ion binding"/>
    <property type="evidence" value="ECO:0007669"/>
    <property type="project" value="UniProtKB-UniRule"/>
</dbReference>
<evidence type="ECO:0000256" key="6">
    <source>
        <dbReference type="ARBA" id="ARBA00022505"/>
    </source>
</evidence>
<name>A0A5S5BZX1_9BACL</name>
<dbReference type="InterPro" id="IPR036425">
    <property type="entry name" value="MoaB/Mog-like_dom_sf"/>
</dbReference>
<comment type="caution">
    <text evidence="12">The sequence shown here is derived from an EMBL/GenBank/DDBJ whole genome shotgun (WGS) entry which is preliminary data.</text>
</comment>
<keyword evidence="9" id="KW-0479">Metal-binding</keyword>
<evidence type="ECO:0000256" key="9">
    <source>
        <dbReference type="RuleBase" id="RU365090"/>
    </source>
</evidence>
<comment type="function">
    <text evidence="1 9">Catalyzes the insertion of molybdate into adenylated molybdopterin with the concomitant release of AMP.</text>
</comment>
<dbReference type="PANTHER" id="PTHR10192">
    <property type="entry name" value="MOLYBDOPTERIN BIOSYNTHESIS PROTEIN"/>
    <property type="match status" value="1"/>
</dbReference>
<dbReference type="SUPFAM" id="SSF63882">
    <property type="entry name" value="MoeA N-terminal region -like"/>
    <property type="match status" value="1"/>
</dbReference>
<evidence type="ECO:0000313" key="12">
    <source>
        <dbReference type="EMBL" id="TYP71742.1"/>
    </source>
</evidence>
<sequence>MEQLQGASRFNRRAIKVEEAQRRILHASENGRVEHVPIGQAAGRRVAASLTATSDWPPFARSGLDGYAVIGADTGSASPNQPVELSVVDQVAAGGQAKRRVLAGTAVRIMTGAMVPEGADAVVMLEQTLELERDGEILVGIKQPAVAGQNVAKAGQEFREGDAIAASGELLRPGHLALLATFGYETVPVFARPRVGILSTGTELLPIGAELAPGLIRDSNSVMIAALVQEAGGESYSLGRITDDITAVREALLQAACEYDLLLTTGGVSVGDYDVMAAFMRELGNDGQEDWGNSLIGGQSRALGDEGDAKSPPRSLTGDEALGEEREDHVVSEEAVGQRAAESPESGRSDRSGGALLFNKVAMRPGSPTSAATVLGKPLIALSGNPGACYVGFELFARPVIKRLQGVSADRALPQVTTATLTADFEKGSPHERFVRTRLFVKNGVQFADPLAFNKSSMMASLPASDGFIRIPAGPSGTSAGSLVEVVVLRDYT</sequence>
<keyword evidence="13" id="KW-1185">Reference proteome</keyword>
<keyword evidence="7 9" id="KW-0501">Molybdenum cofactor biosynthesis</keyword>
<evidence type="ECO:0000256" key="1">
    <source>
        <dbReference type="ARBA" id="ARBA00002901"/>
    </source>
</evidence>
<dbReference type="SUPFAM" id="SSF53218">
    <property type="entry name" value="Molybdenum cofactor biosynthesis proteins"/>
    <property type="match status" value="1"/>
</dbReference>
<comment type="pathway">
    <text evidence="2 9">Cofactor biosynthesis; molybdopterin biosynthesis.</text>
</comment>
<dbReference type="InterPro" id="IPR036688">
    <property type="entry name" value="MoeA_C_domain_IV_sf"/>
</dbReference>
<dbReference type="InterPro" id="IPR005111">
    <property type="entry name" value="MoeA_C_domain_IV"/>
</dbReference>
<dbReference type="GO" id="GO:0006777">
    <property type="term" value="P:Mo-molybdopterin cofactor biosynthetic process"/>
    <property type="evidence" value="ECO:0007669"/>
    <property type="project" value="UniProtKB-UniRule"/>
</dbReference>
<dbReference type="InterPro" id="IPR036135">
    <property type="entry name" value="MoeA_linker/N_sf"/>
</dbReference>
<evidence type="ECO:0000256" key="3">
    <source>
        <dbReference type="ARBA" id="ARBA00010763"/>
    </source>
</evidence>
<evidence type="ECO:0000256" key="8">
    <source>
        <dbReference type="ARBA" id="ARBA00047317"/>
    </source>
</evidence>
<evidence type="ECO:0000256" key="2">
    <source>
        <dbReference type="ARBA" id="ARBA00005046"/>
    </source>
</evidence>
<dbReference type="InterPro" id="IPR038987">
    <property type="entry name" value="MoeA-like"/>
</dbReference>